<evidence type="ECO:0000313" key="1">
    <source>
        <dbReference type="EMBL" id="XCM34715.1"/>
    </source>
</evidence>
<reference evidence="1" key="1">
    <citation type="submission" date="2024-07" db="EMBL/GenBank/DDBJ databases">
        <authorList>
            <person name="Kim Y.J."/>
            <person name="Jeong J.Y."/>
        </authorList>
    </citation>
    <scope>NUCLEOTIDE SEQUENCE</scope>
    <source>
        <strain evidence="1">GIHE-MW2</strain>
    </source>
</reference>
<accession>A0AAU8J6I4</accession>
<dbReference type="AlphaFoldDB" id="A0AAU8J6I4"/>
<sequence>MNYPIPTSIQEIVNLRQKPVSEEVMLCAIAGTIKISREDGKSLEDITAEVLAEDNFLDLSMRRWLSQAVTTVWHFLESDAADSSDRHRGH</sequence>
<proteinExistence type="predicted"/>
<name>A0AAU8J6I4_9CYAN</name>
<protein>
    <submittedName>
        <fullName evidence="1">Uncharacterized protein</fullName>
    </submittedName>
</protein>
<dbReference type="RefSeq" id="WP_054466930.1">
    <property type="nucleotide sequence ID" value="NZ_CP159837.1"/>
</dbReference>
<organism evidence="1">
    <name type="scientific">Planktothricoides raciborskii GIHE-MW2</name>
    <dbReference type="NCBI Taxonomy" id="2792601"/>
    <lineage>
        <taxon>Bacteria</taxon>
        <taxon>Bacillati</taxon>
        <taxon>Cyanobacteriota</taxon>
        <taxon>Cyanophyceae</taxon>
        <taxon>Oscillatoriophycideae</taxon>
        <taxon>Oscillatoriales</taxon>
        <taxon>Oscillatoriaceae</taxon>
        <taxon>Planktothricoides</taxon>
    </lineage>
</organism>
<dbReference type="EMBL" id="CP159837">
    <property type="protein sequence ID" value="XCM34715.1"/>
    <property type="molecule type" value="Genomic_DNA"/>
</dbReference>
<gene>
    <name evidence="1" type="ORF">ABWT76_003344</name>
</gene>